<gene>
    <name evidence="12" type="primary">pfp_4</name>
    <name evidence="12" type="ORF">SDC9_15609</name>
</gene>
<dbReference type="GO" id="GO:0003872">
    <property type="term" value="F:6-phosphofructokinase activity"/>
    <property type="evidence" value="ECO:0007669"/>
    <property type="project" value="UniProtKB-EC"/>
</dbReference>
<organism evidence="12">
    <name type="scientific">bioreactor metagenome</name>
    <dbReference type="NCBI Taxonomy" id="1076179"/>
    <lineage>
        <taxon>unclassified sequences</taxon>
        <taxon>metagenomes</taxon>
        <taxon>ecological metagenomes</taxon>
    </lineage>
</organism>
<evidence type="ECO:0000256" key="6">
    <source>
        <dbReference type="ARBA" id="ARBA00022679"/>
    </source>
</evidence>
<comment type="cofactor">
    <cofactor evidence="1">
        <name>Mg(2+)</name>
        <dbReference type="ChEBI" id="CHEBI:18420"/>
    </cofactor>
</comment>
<dbReference type="GO" id="GO:0070095">
    <property type="term" value="F:fructose-6-phosphate binding"/>
    <property type="evidence" value="ECO:0007669"/>
    <property type="project" value="TreeGrafter"/>
</dbReference>
<keyword evidence="7" id="KW-0479">Metal-binding</keyword>
<dbReference type="SUPFAM" id="SSF53784">
    <property type="entry name" value="Phosphofructokinase"/>
    <property type="match status" value="1"/>
</dbReference>
<evidence type="ECO:0000256" key="7">
    <source>
        <dbReference type="ARBA" id="ARBA00022723"/>
    </source>
</evidence>
<dbReference type="GO" id="GO:0005945">
    <property type="term" value="C:6-phosphofructokinase complex"/>
    <property type="evidence" value="ECO:0007669"/>
    <property type="project" value="TreeGrafter"/>
</dbReference>
<evidence type="ECO:0000256" key="4">
    <source>
        <dbReference type="ARBA" id="ARBA00012055"/>
    </source>
</evidence>
<dbReference type="Gene3D" id="3.40.50.450">
    <property type="match status" value="1"/>
</dbReference>
<dbReference type="GO" id="GO:0048029">
    <property type="term" value="F:monosaccharide binding"/>
    <property type="evidence" value="ECO:0007669"/>
    <property type="project" value="TreeGrafter"/>
</dbReference>
<dbReference type="InterPro" id="IPR022953">
    <property type="entry name" value="ATP_PFK"/>
</dbReference>
<comment type="pathway">
    <text evidence="3">Carbohydrate degradation; glycolysis; D-glyceraldehyde 3-phosphate and glycerone phosphate from D-glucose: step 3/4.</text>
</comment>
<comment type="caution">
    <text evidence="12">The sequence shown here is derived from an EMBL/GenBank/DDBJ whole genome shotgun (WGS) entry which is preliminary data.</text>
</comment>
<dbReference type="GO" id="GO:0042802">
    <property type="term" value="F:identical protein binding"/>
    <property type="evidence" value="ECO:0007669"/>
    <property type="project" value="TreeGrafter"/>
</dbReference>
<dbReference type="FunFam" id="3.40.50.460:FF:000002">
    <property type="entry name" value="ATP-dependent 6-phosphofructokinase"/>
    <property type="match status" value="1"/>
</dbReference>
<evidence type="ECO:0000256" key="2">
    <source>
        <dbReference type="ARBA" id="ARBA00004496"/>
    </source>
</evidence>
<dbReference type="HAMAP" id="MF_01976">
    <property type="entry name" value="Phosphofructokinase_III"/>
    <property type="match status" value="1"/>
</dbReference>
<dbReference type="GO" id="GO:0046872">
    <property type="term" value="F:metal ion binding"/>
    <property type="evidence" value="ECO:0007669"/>
    <property type="project" value="UniProtKB-KW"/>
</dbReference>
<dbReference type="Gene3D" id="3.40.50.460">
    <property type="entry name" value="Phosphofructokinase domain"/>
    <property type="match status" value="1"/>
</dbReference>
<dbReference type="EMBL" id="VSSQ01000049">
    <property type="protein sequence ID" value="MPL69860.1"/>
    <property type="molecule type" value="Genomic_DNA"/>
</dbReference>
<feature type="domain" description="Phosphofructokinase" evidence="11">
    <location>
        <begin position="3"/>
        <end position="314"/>
    </location>
</feature>
<dbReference type="InterPro" id="IPR035966">
    <property type="entry name" value="PKF_sf"/>
</dbReference>
<evidence type="ECO:0000256" key="10">
    <source>
        <dbReference type="ARBA" id="ARBA00023152"/>
    </source>
</evidence>
<dbReference type="AlphaFoldDB" id="A0A644TSJ7"/>
<dbReference type="GO" id="GO:0005524">
    <property type="term" value="F:ATP binding"/>
    <property type="evidence" value="ECO:0007669"/>
    <property type="project" value="InterPro"/>
</dbReference>
<dbReference type="GO" id="GO:0016208">
    <property type="term" value="F:AMP binding"/>
    <property type="evidence" value="ECO:0007669"/>
    <property type="project" value="TreeGrafter"/>
</dbReference>
<dbReference type="GO" id="GO:0006002">
    <property type="term" value="P:fructose 6-phosphate metabolic process"/>
    <property type="evidence" value="ECO:0007669"/>
    <property type="project" value="InterPro"/>
</dbReference>
<sequence length="364" mass="39402">MNRVMVLTGGGDCPGLNAVIRAIVKRAAREKDWEVVGSIEAFNGILREPTEIVVLDEKAVSGIHYQGGTIIQTTNKGGPFAWPVKQKDGSYIAVDRSDEMIRKIQYLGIDAVINIGGDGSQRISQALFEKGLNIIGVPKTIDNDLSATDATFGFQTAIQIATEAVDKLVTTAASHNRVQILEVMGRNAGWIALNAAVAGGAEICLLPEFPYDIEKVMERIEKRFDKGRGFVNIVIAEGAHNIKGDLVAEKSQEVGYANAKLGGVGFRFEEELKEAGCEHSIRTTVLGHLQRGGVPIAYDRVLATQYGVKAFELVLAGEFGRMVSYRHPYITSVTLKEAIQKPNLVDPDTALMKTARGIGICFGD</sequence>
<protein>
    <recommendedName>
        <fullName evidence="4">6-phosphofructokinase</fullName>
        <ecNumber evidence="4">2.7.1.11</ecNumber>
    </recommendedName>
</protein>
<keyword evidence="9" id="KW-0460">Magnesium</keyword>
<dbReference type="Pfam" id="PF00365">
    <property type="entry name" value="PFK"/>
    <property type="match status" value="1"/>
</dbReference>
<dbReference type="InterPro" id="IPR015912">
    <property type="entry name" value="Phosphofructokinase_CS"/>
</dbReference>
<dbReference type="PROSITE" id="PS00433">
    <property type="entry name" value="PHOSPHOFRUCTOKINASE"/>
    <property type="match status" value="1"/>
</dbReference>
<keyword evidence="8" id="KW-0418">Kinase</keyword>
<evidence type="ECO:0000313" key="12">
    <source>
        <dbReference type="EMBL" id="MPL69860.1"/>
    </source>
</evidence>
<evidence type="ECO:0000256" key="9">
    <source>
        <dbReference type="ARBA" id="ARBA00022842"/>
    </source>
</evidence>
<evidence type="ECO:0000256" key="5">
    <source>
        <dbReference type="ARBA" id="ARBA00022490"/>
    </source>
</evidence>
<dbReference type="NCBIfam" id="NF002872">
    <property type="entry name" value="PRK03202.1"/>
    <property type="match status" value="1"/>
</dbReference>
<evidence type="ECO:0000259" key="11">
    <source>
        <dbReference type="Pfam" id="PF00365"/>
    </source>
</evidence>
<keyword evidence="5" id="KW-0963">Cytoplasm</keyword>
<dbReference type="GO" id="GO:0061621">
    <property type="term" value="P:canonical glycolysis"/>
    <property type="evidence" value="ECO:0007669"/>
    <property type="project" value="TreeGrafter"/>
</dbReference>
<keyword evidence="6 12" id="KW-0808">Transferase</keyword>
<keyword evidence="10" id="KW-0324">Glycolysis</keyword>
<dbReference type="PANTHER" id="PTHR13697">
    <property type="entry name" value="PHOSPHOFRUCTOKINASE"/>
    <property type="match status" value="1"/>
</dbReference>
<dbReference type="PIRSF" id="PIRSF000532">
    <property type="entry name" value="ATP_PFK_prok"/>
    <property type="match status" value="1"/>
</dbReference>
<evidence type="ECO:0000256" key="1">
    <source>
        <dbReference type="ARBA" id="ARBA00001946"/>
    </source>
</evidence>
<evidence type="ECO:0000256" key="3">
    <source>
        <dbReference type="ARBA" id="ARBA00004679"/>
    </source>
</evidence>
<evidence type="ECO:0000256" key="8">
    <source>
        <dbReference type="ARBA" id="ARBA00022777"/>
    </source>
</evidence>
<dbReference type="PANTHER" id="PTHR13697:SF52">
    <property type="entry name" value="ATP-DEPENDENT 6-PHOSPHOFRUCTOKINASE 3"/>
    <property type="match status" value="1"/>
</dbReference>
<proteinExistence type="inferred from homology"/>
<reference evidence="12" key="1">
    <citation type="submission" date="2019-08" db="EMBL/GenBank/DDBJ databases">
        <authorList>
            <person name="Kucharzyk K."/>
            <person name="Murdoch R.W."/>
            <person name="Higgins S."/>
            <person name="Loffler F."/>
        </authorList>
    </citation>
    <scope>NUCLEOTIDE SEQUENCE</scope>
</reference>
<comment type="subcellular location">
    <subcellularLocation>
        <location evidence="2">Cytoplasm</location>
    </subcellularLocation>
</comment>
<name>A0A644TSJ7_9ZZZZ</name>
<dbReference type="InterPro" id="IPR012003">
    <property type="entry name" value="ATP_PFK_prok-type"/>
</dbReference>
<dbReference type="UniPathway" id="UPA00109">
    <property type="reaction ID" value="UER00182"/>
</dbReference>
<accession>A0A644TSJ7</accession>
<dbReference type="InterPro" id="IPR012829">
    <property type="entry name" value="Phosphofructokinase_III"/>
</dbReference>
<dbReference type="PRINTS" id="PR00476">
    <property type="entry name" value="PHFRCTKINASE"/>
</dbReference>
<dbReference type="EC" id="2.7.1.11" evidence="4"/>
<dbReference type="GO" id="GO:0030388">
    <property type="term" value="P:fructose 1,6-bisphosphate metabolic process"/>
    <property type="evidence" value="ECO:0007669"/>
    <property type="project" value="TreeGrafter"/>
</dbReference>
<dbReference type="InterPro" id="IPR000023">
    <property type="entry name" value="Phosphofructokinase_dom"/>
</dbReference>
<dbReference type="GO" id="GO:0047334">
    <property type="term" value="F:diphosphate-fructose-6-phosphate 1-phosphotransferase activity"/>
    <property type="evidence" value="ECO:0007669"/>
    <property type="project" value="InterPro"/>
</dbReference>